<organism evidence="1 2">
    <name type="scientific">Tilletiopsis washingtonensis</name>
    <dbReference type="NCBI Taxonomy" id="58919"/>
    <lineage>
        <taxon>Eukaryota</taxon>
        <taxon>Fungi</taxon>
        <taxon>Dikarya</taxon>
        <taxon>Basidiomycota</taxon>
        <taxon>Ustilaginomycotina</taxon>
        <taxon>Exobasidiomycetes</taxon>
        <taxon>Entylomatales</taxon>
        <taxon>Entylomatales incertae sedis</taxon>
        <taxon>Tilletiopsis</taxon>
    </lineage>
</organism>
<dbReference type="OrthoDB" id="2588793at2759"/>
<sequence>MPSNASYRPLTKKPSGGAGSPLAAPLVLQANTALTAFSALFLFLCLVASLAPTAPSASARGGGPRRAGVRAPACNPFALPGYVARLAPTNAAPAGLGTWRTFDPACAASPLLAALLSSRPSTAPHHLHTPLPASLAMLRNATALLVGDRTDHALLTHVCDIAGEKVEAVDAAHPWGAPLQTVPRAHRWPNNDAAALKAGQTADERELLDTGKRALAHYCYLSDYDFLLTSVYHYGTDTASRWRSLPSFVAPSLFEDRVSDLFVPYISAMSSSLPQHRSPTLPPARSRLDLVIFSSGFWDLAAWAREDIKAGSSATSDLSESRLLEWRARSVDMVAALAKAWPKTSLAWRSSQIPSSTEPATVEWWTGELGEGEQPKNHPLFSLNRLSALTNARRSVLEPHGDDVAKGLRDRAARFPRRLLGQGQLDPVSPSIDAGGSIFTEMLLHQLAVAASGY</sequence>
<protein>
    <submittedName>
        <fullName evidence="1">Uncharacterized protein</fullName>
    </submittedName>
</protein>
<evidence type="ECO:0000313" key="2">
    <source>
        <dbReference type="Proteomes" id="UP000245946"/>
    </source>
</evidence>
<proteinExistence type="predicted"/>
<dbReference type="EMBL" id="KZ819298">
    <property type="protein sequence ID" value="PWN96679.1"/>
    <property type="molecule type" value="Genomic_DNA"/>
</dbReference>
<name>A0A316Z513_9BASI</name>
<dbReference type="STRING" id="58919.A0A316Z513"/>
<dbReference type="RefSeq" id="XP_025596958.1">
    <property type="nucleotide sequence ID" value="XM_025744622.1"/>
</dbReference>
<evidence type="ECO:0000313" key="1">
    <source>
        <dbReference type="EMBL" id="PWN96679.1"/>
    </source>
</evidence>
<gene>
    <name evidence="1" type="ORF">FA09DRAFT_343850</name>
</gene>
<dbReference type="AlphaFoldDB" id="A0A316Z513"/>
<dbReference type="GeneID" id="37272166"/>
<reference evidence="1 2" key="1">
    <citation type="journal article" date="2018" name="Mol. Biol. Evol.">
        <title>Broad Genomic Sampling Reveals a Smut Pathogenic Ancestry of the Fungal Clade Ustilaginomycotina.</title>
        <authorList>
            <person name="Kijpornyongpan T."/>
            <person name="Mondo S.J."/>
            <person name="Barry K."/>
            <person name="Sandor L."/>
            <person name="Lee J."/>
            <person name="Lipzen A."/>
            <person name="Pangilinan J."/>
            <person name="LaButti K."/>
            <person name="Hainaut M."/>
            <person name="Henrissat B."/>
            <person name="Grigoriev I.V."/>
            <person name="Spatafora J.W."/>
            <person name="Aime M.C."/>
        </authorList>
    </citation>
    <scope>NUCLEOTIDE SEQUENCE [LARGE SCALE GENOMIC DNA]</scope>
    <source>
        <strain evidence="1 2">MCA 4186</strain>
    </source>
</reference>
<keyword evidence="2" id="KW-1185">Reference proteome</keyword>
<accession>A0A316Z513</accession>
<dbReference type="Proteomes" id="UP000245946">
    <property type="component" value="Unassembled WGS sequence"/>
</dbReference>